<proteinExistence type="inferred from homology"/>
<keyword evidence="10" id="KW-0342">GTP-binding</keyword>
<evidence type="ECO:0000256" key="8">
    <source>
        <dbReference type="ARBA" id="ARBA00022840"/>
    </source>
</evidence>
<evidence type="ECO:0000313" key="16">
    <source>
        <dbReference type="EMBL" id="GFQ72904.1"/>
    </source>
</evidence>
<evidence type="ECO:0000256" key="3">
    <source>
        <dbReference type="ARBA" id="ARBA00008307"/>
    </source>
</evidence>
<keyword evidence="6" id="KW-0479">Metal-binding</keyword>
<dbReference type="PANTHER" id="PTHR10656">
    <property type="entry name" value="CELL FATE DETERMINING PROTEIN MAB21-RELATED"/>
    <property type="match status" value="1"/>
</dbReference>
<dbReference type="InterPro" id="IPR046906">
    <property type="entry name" value="Mab-21_HhH/H2TH-like"/>
</dbReference>
<keyword evidence="4" id="KW-0808">Transferase</keyword>
<evidence type="ECO:0000256" key="13">
    <source>
        <dbReference type="SAM" id="MobiDB-lite"/>
    </source>
</evidence>
<keyword evidence="7" id="KW-0547">Nucleotide-binding</keyword>
<feature type="coiled-coil region" evidence="12">
    <location>
        <begin position="61"/>
        <end position="88"/>
    </location>
</feature>
<comment type="cofactor">
    <cofactor evidence="1">
        <name>Mn(2+)</name>
        <dbReference type="ChEBI" id="CHEBI:29035"/>
    </cofactor>
</comment>
<keyword evidence="8" id="KW-0067">ATP-binding</keyword>
<dbReference type="EMBL" id="BMAO01021221">
    <property type="protein sequence ID" value="GFQ72904.1"/>
    <property type="molecule type" value="Genomic_DNA"/>
</dbReference>
<comment type="similarity">
    <text evidence="3">Belongs to the mab-21 family.</text>
</comment>
<dbReference type="AlphaFoldDB" id="A0A8X6KGB3"/>
<evidence type="ECO:0000256" key="6">
    <source>
        <dbReference type="ARBA" id="ARBA00022723"/>
    </source>
</evidence>
<evidence type="ECO:0000256" key="1">
    <source>
        <dbReference type="ARBA" id="ARBA00001936"/>
    </source>
</evidence>
<name>A0A8X6KGB3_TRICU</name>
<dbReference type="Gene3D" id="1.10.1410.40">
    <property type="match status" value="1"/>
</dbReference>
<reference evidence="16" key="1">
    <citation type="submission" date="2020-07" db="EMBL/GenBank/DDBJ databases">
        <title>Multicomponent nature underlies the extraordinary mechanical properties of spider dragline silk.</title>
        <authorList>
            <person name="Kono N."/>
            <person name="Nakamura H."/>
            <person name="Mori M."/>
            <person name="Yoshida Y."/>
            <person name="Ohtoshi R."/>
            <person name="Malay A.D."/>
            <person name="Moran D.A.P."/>
            <person name="Tomita M."/>
            <person name="Numata K."/>
            <person name="Arakawa K."/>
        </authorList>
    </citation>
    <scope>NUCLEOTIDE SEQUENCE</scope>
</reference>
<evidence type="ECO:0000259" key="14">
    <source>
        <dbReference type="Pfam" id="PF03281"/>
    </source>
</evidence>
<evidence type="ECO:0000256" key="4">
    <source>
        <dbReference type="ARBA" id="ARBA00022679"/>
    </source>
</evidence>
<dbReference type="Gene3D" id="3.30.460.90">
    <property type="match status" value="1"/>
</dbReference>
<protein>
    <submittedName>
        <fullName evidence="16">Mab-21 domain-containing protein</fullName>
    </submittedName>
</protein>
<dbReference type="PANTHER" id="PTHR10656:SF42">
    <property type="entry name" value="CYCLIC GMP-AMP SYNTHASE-LIKE PROTEIN-RELATED"/>
    <property type="match status" value="1"/>
</dbReference>
<dbReference type="GO" id="GO:0005525">
    <property type="term" value="F:GTP binding"/>
    <property type="evidence" value="ECO:0007669"/>
    <property type="project" value="UniProtKB-KW"/>
</dbReference>
<dbReference type="GO" id="GO:0005524">
    <property type="term" value="F:ATP binding"/>
    <property type="evidence" value="ECO:0007669"/>
    <property type="project" value="UniProtKB-KW"/>
</dbReference>
<evidence type="ECO:0000256" key="12">
    <source>
        <dbReference type="SAM" id="Coils"/>
    </source>
</evidence>
<feature type="domain" description="Mab-21-like HhH/H2TH-like" evidence="15">
    <location>
        <begin position="380"/>
        <end position="473"/>
    </location>
</feature>
<gene>
    <name evidence="16" type="primary">AVEN_185506_1</name>
    <name evidence="16" type="ORF">TNCT_371941</name>
</gene>
<evidence type="ECO:0000256" key="10">
    <source>
        <dbReference type="ARBA" id="ARBA00023134"/>
    </source>
</evidence>
<organism evidence="16 17">
    <name type="scientific">Trichonephila clavata</name>
    <name type="common">Joro spider</name>
    <name type="synonym">Nephila clavata</name>
    <dbReference type="NCBI Taxonomy" id="2740835"/>
    <lineage>
        <taxon>Eukaryota</taxon>
        <taxon>Metazoa</taxon>
        <taxon>Ecdysozoa</taxon>
        <taxon>Arthropoda</taxon>
        <taxon>Chelicerata</taxon>
        <taxon>Arachnida</taxon>
        <taxon>Araneae</taxon>
        <taxon>Araneomorphae</taxon>
        <taxon>Entelegynae</taxon>
        <taxon>Araneoidea</taxon>
        <taxon>Nephilidae</taxon>
        <taxon>Trichonephila</taxon>
    </lineage>
</organism>
<accession>A0A8X6KGB3</accession>
<dbReference type="InterPro" id="IPR046903">
    <property type="entry name" value="Mab-21-like_nuc_Trfase"/>
</dbReference>
<keyword evidence="12" id="KW-0175">Coiled coil</keyword>
<comment type="cofactor">
    <cofactor evidence="2">
        <name>Mg(2+)</name>
        <dbReference type="ChEBI" id="CHEBI:18420"/>
    </cofactor>
</comment>
<dbReference type="SMART" id="SM01265">
    <property type="entry name" value="Mab-21"/>
    <property type="match status" value="1"/>
</dbReference>
<evidence type="ECO:0000256" key="7">
    <source>
        <dbReference type="ARBA" id="ARBA00022741"/>
    </source>
</evidence>
<evidence type="ECO:0000313" key="17">
    <source>
        <dbReference type="Proteomes" id="UP000887116"/>
    </source>
</evidence>
<evidence type="ECO:0000256" key="11">
    <source>
        <dbReference type="ARBA" id="ARBA00023211"/>
    </source>
</evidence>
<dbReference type="Pfam" id="PF03281">
    <property type="entry name" value="Mab-21"/>
    <property type="match status" value="1"/>
</dbReference>
<evidence type="ECO:0000256" key="9">
    <source>
        <dbReference type="ARBA" id="ARBA00022842"/>
    </source>
</evidence>
<comment type="caution">
    <text evidence="16">The sequence shown here is derived from an EMBL/GenBank/DDBJ whole genome shotgun (WGS) entry which is preliminary data.</text>
</comment>
<feature type="domain" description="Mab-21-like nucleotidyltransferase" evidence="14">
    <location>
        <begin position="188"/>
        <end position="377"/>
    </location>
</feature>
<dbReference type="OrthoDB" id="6426538at2759"/>
<evidence type="ECO:0000256" key="2">
    <source>
        <dbReference type="ARBA" id="ARBA00001946"/>
    </source>
</evidence>
<keyword evidence="11" id="KW-0464">Manganese</keyword>
<dbReference type="Proteomes" id="UP000887116">
    <property type="component" value="Unassembled WGS sequence"/>
</dbReference>
<keyword evidence="17" id="KW-1185">Reference proteome</keyword>
<feature type="region of interest" description="Disordered" evidence="13">
    <location>
        <begin position="127"/>
        <end position="154"/>
    </location>
</feature>
<keyword evidence="5" id="KW-0548">Nucleotidyltransferase</keyword>
<evidence type="ECO:0000256" key="5">
    <source>
        <dbReference type="ARBA" id="ARBA00022695"/>
    </source>
</evidence>
<dbReference type="Pfam" id="PF20266">
    <property type="entry name" value="Mab-21_C"/>
    <property type="match status" value="1"/>
</dbReference>
<sequence>MSFITEKTVMCHFCEIKGTIEDNNFPEELHALLCKYRIPQILWVCDSCLPLQSLKPGSKNRLNLEDDVQLLKKKVEELESRMNNLTFNTEFSSEEAVNTSFEREYSIGHASTGPKVYRKVDVDSPGEFHRSRSASPNSSCSFTSDDNSPKKNKEAKEALKIMHAIINEKIKIDENESVKKDYKTGSSYNGLRISAASEYDINFVFKPPGEISLQVEYFEETPVFAKIKWNKVKELHDSKRYILKFFEKNSEDGYFNPEKVKSWFQGLIDTFVLSNPVINGIKQIKSFQSGPARTVKLVTNDGYVLDIDLMPAFLFSYDVLTETPIKKILEKYSVDKSKEFWHLVPKLCQGEEPLLAYDCKFTWRIDFPEVEKIVLHNKQCAKSVIKLLKLLRDKQNWVSIASYHLKTIVLLEVDKNPALDYWSGEVFFDRFLEAMKHLKEYVKNKRLPYFLCAEYNLFHLINKEECKNISDRLDRIISDIEADPNSLRKYFLKP</sequence>
<dbReference type="GO" id="GO:0016779">
    <property type="term" value="F:nucleotidyltransferase activity"/>
    <property type="evidence" value="ECO:0007669"/>
    <property type="project" value="UniProtKB-KW"/>
</dbReference>
<evidence type="ECO:0000259" key="15">
    <source>
        <dbReference type="Pfam" id="PF20266"/>
    </source>
</evidence>
<keyword evidence="9" id="KW-0460">Magnesium</keyword>
<dbReference type="InterPro" id="IPR024810">
    <property type="entry name" value="MAB21L/cGLR"/>
</dbReference>
<dbReference type="GO" id="GO:0046872">
    <property type="term" value="F:metal ion binding"/>
    <property type="evidence" value="ECO:0007669"/>
    <property type="project" value="UniProtKB-KW"/>
</dbReference>